<gene>
    <name evidence="1" type="ORF">RISK_003408</name>
</gene>
<dbReference type="STRING" id="595434.RISK_003408"/>
<name>A0A0J1EFR6_RHOIS</name>
<comment type="caution">
    <text evidence="1">The sequence shown here is derived from an EMBL/GenBank/DDBJ whole genome shotgun (WGS) entry which is preliminary data.</text>
</comment>
<proteinExistence type="predicted"/>
<evidence type="ECO:0000313" key="1">
    <source>
        <dbReference type="EMBL" id="KLU04354.1"/>
    </source>
</evidence>
<protein>
    <submittedName>
        <fullName evidence="1">Uncharacterized protein</fullName>
    </submittedName>
</protein>
<keyword evidence="2" id="KW-1185">Reference proteome</keyword>
<sequence length="41" mass="4886">MLYYFFLSRQRCSGVLHIEVIPRVRTAVEIWFPLASDLDRS</sequence>
<dbReference type="PATRIC" id="fig|595434.4.peg.3247"/>
<accession>A0A0J1EFR6</accession>
<evidence type="ECO:0000313" key="2">
    <source>
        <dbReference type="Proteomes" id="UP000036367"/>
    </source>
</evidence>
<dbReference type="AlphaFoldDB" id="A0A0J1EFR6"/>
<reference evidence="1" key="1">
    <citation type="submission" date="2015-05" db="EMBL/GenBank/DDBJ databases">
        <title>Permanent draft genome of Rhodopirellula islandicus K833.</title>
        <authorList>
            <person name="Kizina J."/>
            <person name="Richter M."/>
            <person name="Glockner F.O."/>
            <person name="Harder J."/>
        </authorList>
    </citation>
    <scope>NUCLEOTIDE SEQUENCE [LARGE SCALE GENOMIC DNA]</scope>
    <source>
        <strain evidence="1">K833</strain>
    </source>
</reference>
<organism evidence="1 2">
    <name type="scientific">Rhodopirellula islandica</name>
    <dbReference type="NCBI Taxonomy" id="595434"/>
    <lineage>
        <taxon>Bacteria</taxon>
        <taxon>Pseudomonadati</taxon>
        <taxon>Planctomycetota</taxon>
        <taxon>Planctomycetia</taxon>
        <taxon>Pirellulales</taxon>
        <taxon>Pirellulaceae</taxon>
        <taxon>Rhodopirellula</taxon>
    </lineage>
</organism>
<dbReference type="Proteomes" id="UP000036367">
    <property type="component" value="Unassembled WGS sequence"/>
</dbReference>
<dbReference type="EMBL" id="LECT01000028">
    <property type="protein sequence ID" value="KLU04354.1"/>
    <property type="molecule type" value="Genomic_DNA"/>
</dbReference>